<reference evidence="12" key="1">
    <citation type="submission" date="2013-10" db="EMBL/GenBank/DDBJ databases">
        <title>Genome sequencing of Onchocerca volvulus.</title>
        <authorList>
            <person name="Cotton J."/>
            <person name="Tsai J."/>
            <person name="Stanley E."/>
            <person name="Tracey A."/>
            <person name="Holroyd N."/>
            <person name="Lustigman S."/>
            <person name="Berriman M."/>
        </authorList>
    </citation>
    <scope>NUCLEOTIDE SEQUENCE</scope>
</reference>
<evidence type="ECO:0000259" key="10">
    <source>
        <dbReference type="PROSITE" id="PS50202"/>
    </source>
</evidence>
<proteinExistence type="predicted"/>
<dbReference type="PANTHER" id="PTHR22920:SF7">
    <property type="entry name" value="MSP DOMAIN-CONTAINING PROTEIN-RELATED"/>
    <property type="match status" value="1"/>
</dbReference>
<feature type="transmembrane region" description="Helical" evidence="9">
    <location>
        <begin position="116"/>
        <end position="133"/>
    </location>
</feature>
<dbReference type="SUPFAM" id="SSF49354">
    <property type="entry name" value="PapD-like"/>
    <property type="match status" value="1"/>
</dbReference>
<evidence type="ECO:0000256" key="1">
    <source>
        <dbReference type="ARBA" id="ARBA00004245"/>
    </source>
</evidence>
<keyword evidence="9" id="KW-0472">Membrane</keyword>
<accession>A0A8R1XQL1</accession>
<evidence type="ECO:0000256" key="7">
    <source>
        <dbReference type="RuleBase" id="RU003425"/>
    </source>
</evidence>
<dbReference type="PROSITE" id="PS50202">
    <property type="entry name" value="MSP"/>
    <property type="match status" value="1"/>
</dbReference>
<dbReference type="InterPro" id="IPR051155">
    <property type="entry name" value="Nematode_MSP"/>
</dbReference>
<dbReference type="EnsemblMetazoa" id="OVOC10046.1">
    <property type="protein sequence ID" value="OVOC10046.1"/>
    <property type="gene ID" value="WBGene00246855"/>
</dbReference>
<dbReference type="EMBL" id="CMVM020000312">
    <property type="status" value="NOT_ANNOTATED_CDS"/>
    <property type="molecule type" value="Genomic_DNA"/>
</dbReference>
<dbReference type="AlphaFoldDB" id="A0A8R1XQL1"/>
<dbReference type="Proteomes" id="UP000024404">
    <property type="component" value="Unassembled WGS sequence"/>
</dbReference>
<evidence type="ECO:0000256" key="6">
    <source>
        <dbReference type="ARBA" id="ARBA00037818"/>
    </source>
</evidence>
<keyword evidence="9" id="KW-1133">Transmembrane helix</keyword>
<evidence type="ECO:0000256" key="4">
    <source>
        <dbReference type="ARBA" id="ARBA00023273"/>
    </source>
</evidence>
<keyword evidence="4" id="KW-0966">Cell projection</keyword>
<feature type="region of interest" description="Disordered" evidence="8">
    <location>
        <begin position="254"/>
        <end position="277"/>
    </location>
</feature>
<name>A0A8R1XQL1_ONCVO</name>
<dbReference type="GO" id="GO:0005856">
    <property type="term" value="C:cytoskeleton"/>
    <property type="evidence" value="ECO:0007669"/>
    <property type="project" value="UniProtKB-SubCell"/>
</dbReference>
<evidence type="ECO:0000256" key="3">
    <source>
        <dbReference type="ARBA" id="ARBA00023212"/>
    </source>
</evidence>
<keyword evidence="12" id="KW-1185">Reference proteome</keyword>
<comment type="subcellular location">
    <subcellularLocation>
        <location evidence="6">Cell projection</location>
        <location evidence="6">Pseudopodium</location>
    </subcellularLocation>
    <subcellularLocation>
        <location evidence="1">Cytoplasm</location>
        <location evidence="1">Cytoskeleton</location>
    </subcellularLocation>
</comment>
<dbReference type="Pfam" id="PF00635">
    <property type="entry name" value="Motile_Sperm"/>
    <property type="match status" value="1"/>
</dbReference>
<evidence type="ECO:0000256" key="8">
    <source>
        <dbReference type="SAM" id="MobiDB-lite"/>
    </source>
</evidence>
<dbReference type="OMA" id="PIMWALK"/>
<feature type="compositionally biased region" description="Low complexity" evidence="8">
    <location>
        <begin position="254"/>
        <end position="263"/>
    </location>
</feature>
<feature type="domain" description="MSP" evidence="10">
    <location>
        <begin position="312"/>
        <end position="427"/>
    </location>
</feature>
<evidence type="ECO:0000313" key="12">
    <source>
        <dbReference type="Proteomes" id="UP000024404"/>
    </source>
</evidence>
<keyword evidence="2" id="KW-0963">Cytoplasm</keyword>
<evidence type="ECO:0000313" key="11">
    <source>
        <dbReference type="EnsemblMetazoa" id="OVOC10046.1"/>
    </source>
</evidence>
<comment type="function">
    <text evidence="5 7">Central component in molecular interactions underlying sperm crawling. Forms an extensive filament system that extends from sperm villipoda, along the leading edge of the pseudopod.</text>
</comment>
<dbReference type="InterPro" id="IPR000535">
    <property type="entry name" value="MSP_dom"/>
</dbReference>
<keyword evidence="9" id="KW-0812">Transmembrane</keyword>
<reference evidence="11" key="2">
    <citation type="submission" date="2022-06" db="UniProtKB">
        <authorList>
            <consortium name="EnsemblMetazoa"/>
        </authorList>
    </citation>
    <scope>IDENTIFICATION</scope>
</reference>
<sequence length="428" mass="48984">MTVIEDYRYHDREQLKIREEQYMKKGSEINDGQNKKINWRQFFIICSILISAYLLNGEYAQTVCNICTTVPAAIFTYRQLSDHATRVFAYKATLFYWSIHGILVAFDSLFMDSFGYFFGKFVLLVVLFFNVVYQHDVAKNLIEQQQKRCNTIGTNSMISSRTPVNLQFSPYGSQIGLNTAMTVTDVTQFSGHNPYRNDPLLRHNSLITAYSLAHSPEMTAYLDTSYTHDGSLKTVDSIEEDYKFVSHKHRQSTLNDSLTLSNSGEEKDDRSENNAVKSIPAGDCQKADDEIGGSLQCSENSASIVLKETEEALITNPNEYIVFKYPFSEMVTIYVKNKHNRPIMWALKTNAIKRMIAQPTCGTLGKDATVHIKIGVTAVPSEESNMNDRIAIDYCLIDDDTIGFDRSFLYNTEDPFRRRKKFNIYYEN</sequence>
<dbReference type="Gene3D" id="2.60.40.10">
    <property type="entry name" value="Immunoglobulins"/>
    <property type="match status" value="1"/>
</dbReference>
<organism evidence="11 12">
    <name type="scientific">Onchocerca volvulus</name>
    <dbReference type="NCBI Taxonomy" id="6282"/>
    <lineage>
        <taxon>Eukaryota</taxon>
        <taxon>Metazoa</taxon>
        <taxon>Ecdysozoa</taxon>
        <taxon>Nematoda</taxon>
        <taxon>Chromadorea</taxon>
        <taxon>Rhabditida</taxon>
        <taxon>Spirurina</taxon>
        <taxon>Spiruromorpha</taxon>
        <taxon>Filarioidea</taxon>
        <taxon>Onchocercidae</taxon>
        <taxon>Onchocerca</taxon>
    </lineage>
</organism>
<evidence type="ECO:0000256" key="9">
    <source>
        <dbReference type="SAM" id="Phobius"/>
    </source>
</evidence>
<evidence type="ECO:0000256" key="5">
    <source>
        <dbReference type="ARBA" id="ARBA00037744"/>
    </source>
</evidence>
<dbReference type="InterPro" id="IPR008962">
    <property type="entry name" value="PapD-like_sf"/>
</dbReference>
<keyword evidence="3 7" id="KW-0206">Cytoskeleton</keyword>
<evidence type="ECO:0000256" key="2">
    <source>
        <dbReference type="ARBA" id="ARBA00022490"/>
    </source>
</evidence>
<dbReference type="InterPro" id="IPR013783">
    <property type="entry name" value="Ig-like_fold"/>
</dbReference>
<dbReference type="GO" id="GO:0031143">
    <property type="term" value="C:pseudopodium"/>
    <property type="evidence" value="ECO:0007669"/>
    <property type="project" value="UniProtKB-SubCell"/>
</dbReference>
<protein>
    <recommendedName>
        <fullName evidence="7">Major sperm protein</fullName>
    </recommendedName>
</protein>
<dbReference type="PANTHER" id="PTHR22920">
    <property type="entry name" value="MAJOR SPERM PROTEIN"/>
    <property type="match status" value="1"/>
</dbReference>
<feature type="transmembrane region" description="Helical" evidence="9">
    <location>
        <begin position="89"/>
        <end position="110"/>
    </location>
</feature>